<dbReference type="PROSITE" id="PS51472">
    <property type="entry name" value="RRM_NUP35"/>
    <property type="match status" value="1"/>
</dbReference>
<evidence type="ECO:0000256" key="1">
    <source>
        <dbReference type="ARBA" id="ARBA00004567"/>
    </source>
</evidence>
<dbReference type="InterPro" id="IPR035979">
    <property type="entry name" value="RBD_domain_sf"/>
</dbReference>
<name>B4P6F6_DROYA</name>
<dbReference type="GO" id="GO:0003676">
    <property type="term" value="F:nucleic acid binding"/>
    <property type="evidence" value="ECO:0007669"/>
    <property type="project" value="InterPro"/>
</dbReference>
<dbReference type="OMA" id="SYVFYFY"/>
<evidence type="ECO:0000259" key="9">
    <source>
        <dbReference type="PROSITE" id="PS51472"/>
    </source>
</evidence>
<evidence type="ECO:0000313" key="10">
    <source>
        <dbReference type="EMBL" id="EDW89913.1"/>
    </source>
</evidence>
<dbReference type="GO" id="GO:0005643">
    <property type="term" value="C:nuclear pore"/>
    <property type="evidence" value="ECO:0007669"/>
    <property type="project" value="UniProtKB-SubCell"/>
</dbReference>
<evidence type="ECO:0000256" key="4">
    <source>
        <dbReference type="ARBA" id="ARBA00023010"/>
    </source>
</evidence>
<feature type="domain" description="RRM Nup35-type" evidence="9">
    <location>
        <begin position="59"/>
        <end position="140"/>
    </location>
</feature>
<dbReference type="SUPFAM" id="SSF54928">
    <property type="entry name" value="RNA-binding domain, RBD"/>
    <property type="match status" value="1"/>
</dbReference>
<evidence type="ECO:0000313" key="11">
    <source>
        <dbReference type="Proteomes" id="UP000002282"/>
    </source>
</evidence>
<keyword evidence="8" id="KW-0509">mRNA transport</keyword>
<keyword evidence="8" id="KW-0813">Transport</keyword>
<comment type="subcellular location">
    <subcellularLocation>
        <location evidence="1">Nucleus</location>
        <location evidence="1">Nuclear pore complex</location>
    </subcellularLocation>
</comment>
<keyword evidence="4" id="KW-0811">Translocation</keyword>
<dbReference type="OrthoDB" id="7843855at2759"/>
<gene>
    <name evidence="10" type="primary">Dyak\GE12929</name>
    <name evidence="10" type="synonym">dyak_GLEANR_13142</name>
    <name evidence="10" type="synonym">GE12929</name>
    <name evidence="10" type="ORF">Dyak_GE12929</name>
</gene>
<dbReference type="AlphaFoldDB" id="B4P6F6"/>
<dbReference type="Proteomes" id="UP000002282">
    <property type="component" value="Chromosome 2R"/>
</dbReference>
<dbReference type="PhylomeDB" id="B4P6F6"/>
<evidence type="ECO:0000256" key="7">
    <source>
        <dbReference type="ARBA" id="ARBA00030250"/>
    </source>
</evidence>
<dbReference type="KEGG" id="dya:Dyak_GE12929"/>
<accession>B4P6F6</accession>
<evidence type="ECO:0000256" key="8">
    <source>
        <dbReference type="PROSITE-ProRule" id="PRU00804"/>
    </source>
</evidence>
<dbReference type="GO" id="GO:0051028">
    <property type="term" value="P:mRNA transport"/>
    <property type="evidence" value="ECO:0007669"/>
    <property type="project" value="UniProtKB-UniRule"/>
</dbReference>
<evidence type="ECO:0000256" key="2">
    <source>
        <dbReference type="ARBA" id="ARBA00016439"/>
    </source>
</evidence>
<dbReference type="Pfam" id="PF14605">
    <property type="entry name" value="Nup35_RRM_2"/>
    <property type="match status" value="1"/>
</dbReference>
<dbReference type="HOGENOM" id="CLU_082231_0_0_1"/>
<dbReference type="eggNOG" id="ENOG502T3PS">
    <property type="taxonomic scope" value="Eukaryota"/>
</dbReference>
<reference evidence="10 11" key="1">
    <citation type="journal article" date="2007" name="Nature">
        <title>Evolution of genes and genomes on the Drosophila phylogeny.</title>
        <authorList>
            <consortium name="Drosophila 12 Genomes Consortium"/>
            <person name="Clark A.G."/>
            <person name="Eisen M.B."/>
            <person name="Smith D.R."/>
            <person name="Bergman C.M."/>
            <person name="Oliver B."/>
            <person name="Markow T.A."/>
            <person name="Kaufman T.C."/>
            <person name="Kellis M."/>
            <person name="Gelbart W."/>
            <person name="Iyer V.N."/>
            <person name="Pollard D.A."/>
            <person name="Sackton T.B."/>
            <person name="Larracuente A.M."/>
            <person name="Singh N.D."/>
            <person name="Abad J.P."/>
            <person name="Abt D.N."/>
            <person name="Adryan B."/>
            <person name="Aguade M."/>
            <person name="Akashi H."/>
            <person name="Anderson W.W."/>
            <person name="Aquadro C.F."/>
            <person name="Ardell D.H."/>
            <person name="Arguello R."/>
            <person name="Artieri C.G."/>
            <person name="Barbash D.A."/>
            <person name="Barker D."/>
            <person name="Barsanti P."/>
            <person name="Batterham P."/>
            <person name="Batzoglou S."/>
            <person name="Begun D."/>
            <person name="Bhutkar A."/>
            <person name="Blanco E."/>
            <person name="Bosak S.A."/>
            <person name="Bradley R.K."/>
            <person name="Brand A.D."/>
            <person name="Brent M.R."/>
            <person name="Brooks A.N."/>
            <person name="Brown R.H."/>
            <person name="Butlin R.K."/>
            <person name="Caggese C."/>
            <person name="Calvi B.R."/>
            <person name="Bernardo de Carvalho A."/>
            <person name="Caspi A."/>
            <person name="Castrezana S."/>
            <person name="Celniker S.E."/>
            <person name="Chang J.L."/>
            <person name="Chapple C."/>
            <person name="Chatterji S."/>
            <person name="Chinwalla A."/>
            <person name="Civetta A."/>
            <person name="Clifton S.W."/>
            <person name="Comeron J.M."/>
            <person name="Costello J.C."/>
            <person name="Coyne J.A."/>
            <person name="Daub J."/>
            <person name="David R.G."/>
            <person name="Delcher A.L."/>
            <person name="Delehaunty K."/>
            <person name="Do C.B."/>
            <person name="Ebling H."/>
            <person name="Edwards K."/>
            <person name="Eickbush T."/>
            <person name="Evans J.D."/>
            <person name="Filipski A."/>
            <person name="Findeiss S."/>
            <person name="Freyhult E."/>
            <person name="Fulton L."/>
            <person name="Fulton R."/>
            <person name="Garcia A.C."/>
            <person name="Gardiner A."/>
            <person name="Garfield D.A."/>
            <person name="Garvin B.E."/>
            <person name="Gibson G."/>
            <person name="Gilbert D."/>
            <person name="Gnerre S."/>
            <person name="Godfrey J."/>
            <person name="Good R."/>
            <person name="Gotea V."/>
            <person name="Gravely B."/>
            <person name="Greenberg A.J."/>
            <person name="Griffiths-Jones S."/>
            <person name="Gross S."/>
            <person name="Guigo R."/>
            <person name="Gustafson E.A."/>
            <person name="Haerty W."/>
            <person name="Hahn M.W."/>
            <person name="Halligan D.L."/>
            <person name="Halpern A.L."/>
            <person name="Halter G.M."/>
            <person name="Han M.V."/>
            <person name="Heger A."/>
            <person name="Hillier L."/>
            <person name="Hinrichs A.S."/>
            <person name="Holmes I."/>
            <person name="Hoskins R.A."/>
            <person name="Hubisz M.J."/>
            <person name="Hultmark D."/>
            <person name="Huntley M.A."/>
            <person name="Jaffe D.B."/>
            <person name="Jagadeeshan S."/>
            <person name="Jeck W.R."/>
            <person name="Johnson J."/>
            <person name="Jones C.D."/>
            <person name="Jordan W.C."/>
            <person name="Karpen G.H."/>
            <person name="Kataoka E."/>
            <person name="Keightley P.D."/>
            <person name="Kheradpour P."/>
            <person name="Kirkness E.F."/>
            <person name="Koerich L.B."/>
            <person name="Kristiansen K."/>
            <person name="Kudrna D."/>
            <person name="Kulathinal R.J."/>
            <person name="Kumar S."/>
            <person name="Kwok R."/>
            <person name="Lander E."/>
            <person name="Langley C.H."/>
            <person name="Lapoint R."/>
            <person name="Lazzaro B.P."/>
            <person name="Lee S.J."/>
            <person name="Levesque L."/>
            <person name="Li R."/>
            <person name="Lin C.F."/>
            <person name="Lin M.F."/>
            <person name="Lindblad-Toh K."/>
            <person name="Llopart A."/>
            <person name="Long M."/>
            <person name="Low L."/>
            <person name="Lozovsky E."/>
            <person name="Lu J."/>
            <person name="Luo M."/>
            <person name="Machado C.A."/>
            <person name="Makalowski W."/>
            <person name="Marzo M."/>
            <person name="Matsuda M."/>
            <person name="Matzkin L."/>
            <person name="McAllister B."/>
            <person name="McBride C.S."/>
            <person name="McKernan B."/>
            <person name="McKernan K."/>
            <person name="Mendez-Lago M."/>
            <person name="Minx P."/>
            <person name="Mollenhauer M.U."/>
            <person name="Montooth K."/>
            <person name="Mount S.M."/>
            <person name="Mu X."/>
            <person name="Myers E."/>
            <person name="Negre B."/>
            <person name="Newfeld S."/>
            <person name="Nielsen R."/>
            <person name="Noor M.A."/>
            <person name="O'Grady P."/>
            <person name="Pachter L."/>
            <person name="Papaceit M."/>
            <person name="Parisi M.J."/>
            <person name="Parisi M."/>
            <person name="Parts L."/>
            <person name="Pedersen J.S."/>
            <person name="Pesole G."/>
            <person name="Phillippy A.M."/>
            <person name="Ponting C.P."/>
            <person name="Pop M."/>
            <person name="Porcelli D."/>
            <person name="Powell J.R."/>
            <person name="Prohaska S."/>
            <person name="Pruitt K."/>
            <person name="Puig M."/>
            <person name="Quesneville H."/>
            <person name="Ram K.R."/>
            <person name="Rand D."/>
            <person name="Rasmussen M.D."/>
            <person name="Reed L.K."/>
            <person name="Reenan R."/>
            <person name="Reily A."/>
            <person name="Remington K.A."/>
            <person name="Rieger T.T."/>
            <person name="Ritchie M.G."/>
            <person name="Robin C."/>
            <person name="Rogers Y.H."/>
            <person name="Rohde C."/>
            <person name="Rozas J."/>
            <person name="Rubenfield M.J."/>
            <person name="Ruiz A."/>
            <person name="Russo S."/>
            <person name="Salzberg S.L."/>
            <person name="Sanchez-Gracia A."/>
            <person name="Saranga D.J."/>
            <person name="Sato H."/>
            <person name="Schaeffer S.W."/>
            <person name="Schatz M.C."/>
            <person name="Schlenke T."/>
            <person name="Schwartz R."/>
            <person name="Segarra C."/>
            <person name="Singh R.S."/>
            <person name="Sirot L."/>
            <person name="Sirota M."/>
            <person name="Sisneros N.B."/>
            <person name="Smith C.D."/>
            <person name="Smith T.F."/>
            <person name="Spieth J."/>
            <person name="Stage D.E."/>
            <person name="Stark A."/>
            <person name="Stephan W."/>
            <person name="Strausberg R.L."/>
            <person name="Strempel S."/>
            <person name="Sturgill D."/>
            <person name="Sutton G."/>
            <person name="Sutton G.G."/>
            <person name="Tao W."/>
            <person name="Teichmann S."/>
            <person name="Tobari Y.N."/>
            <person name="Tomimura Y."/>
            <person name="Tsolas J.M."/>
            <person name="Valente V.L."/>
            <person name="Venter E."/>
            <person name="Venter J.C."/>
            <person name="Vicario S."/>
            <person name="Vieira F.G."/>
            <person name="Vilella A.J."/>
            <person name="Villasante A."/>
            <person name="Walenz B."/>
            <person name="Wang J."/>
            <person name="Wasserman M."/>
            <person name="Watts T."/>
            <person name="Wilson D."/>
            <person name="Wilson R.K."/>
            <person name="Wing R.A."/>
            <person name="Wolfner M.F."/>
            <person name="Wong A."/>
            <person name="Wong G.K."/>
            <person name="Wu C.I."/>
            <person name="Wu G."/>
            <person name="Yamamoto D."/>
            <person name="Yang H.P."/>
            <person name="Yang S.P."/>
            <person name="Yorke J.A."/>
            <person name="Yoshida K."/>
            <person name="Zdobnov E."/>
            <person name="Zhang P."/>
            <person name="Zhang Y."/>
            <person name="Zimin A.V."/>
            <person name="Baldwin J."/>
            <person name="Abdouelleil A."/>
            <person name="Abdulkadir J."/>
            <person name="Abebe A."/>
            <person name="Abera B."/>
            <person name="Abreu J."/>
            <person name="Acer S.C."/>
            <person name="Aftuck L."/>
            <person name="Alexander A."/>
            <person name="An P."/>
            <person name="Anderson E."/>
            <person name="Anderson S."/>
            <person name="Arachi H."/>
            <person name="Azer M."/>
            <person name="Bachantsang P."/>
            <person name="Barry A."/>
            <person name="Bayul T."/>
            <person name="Berlin A."/>
            <person name="Bessette D."/>
            <person name="Bloom T."/>
            <person name="Blye J."/>
            <person name="Boguslavskiy L."/>
            <person name="Bonnet C."/>
            <person name="Boukhgalter B."/>
            <person name="Bourzgui I."/>
            <person name="Brown A."/>
            <person name="Cahill P."/>
            <person name="Channer S."/>
            <person name="Cheshatsang Y."/>
            <person name="Chuda L."/>
            <person name="Citroen M."/>
            <person name="Collymore A."/>
            <person name="Cooke P."/>
            <person name="Costello M."/>
            <person name="D'Aco K."/>
            <person name="Daza R."/>
            <person name="De Haan G."/>
            <person name="DeGray S."/>
            <person name="DeMaso C."/>
            <person name="Dhargay N."/>
            <person name="Dooley K."/>
            <person name="Dooley E."/>
            <person name="Doricent M."/>
            <person name="Dorje P."/>
            <person name="Dorjee K."/>
            <person name="Dupes A."/>
            <person name="Elong R."/>
            <person name="Falk J."/>
            <person name="Farina A."/>
            <person name="Faro S."/>
            <person name="Ferguson D."/>
            <person name="Fisher S."/>
            <person name="Foley C.D."/>
            <person name="Franke A."/>
            <person name="Friedrich D."/>
            <person name="Gadbois L."/>
            <person name="Gearin G."/>
            <person name="Gearin C.R."/>
            <person name="Giannoukos G."/>
            <person name="Goode T."/>
            <person name="Graham J."/>
            <person name="Grandbois E."/>
            <person name="Grewal S."/>
            <person name="Gyaltsen K."/>
            <person name="Hafez N."/>
            <person name="Hagos B."/>
            <person name="Hall J."/>
            <person name="Henson C."/>
            <person name="Hollinger A."/>
            <person name="Honan T."/>
            <person name="Huard M.D."/>
            <person name="Hughes L."/>
            <person name="Hurhula B."/>
            <person name="Husby M.E."/>
            <person name="Kamat A."/>
            <person name="Kanga B."/>
            <person name="Kashin S."/>
            <person name="Khazanovich D."/>
            <person name="Kisner P."/>
            <person name="Lance K."/>
            <person name="Lara M."/>
            <person name="Lee W."/>
            <person name="Lennon N."/>
            <person name="Letendre F."/>
            <person name="LeVine R."/>
            <person name="Lipovsky A."/>
            <person name="Liu X."/>
            <person name="Liu J."/>
            <person name="Liu S."/>
            <person name="Lokyitsang T."/>
            <person name="Lokyitsang Y."/>
            <person name="Lubonja R."/>
            <person name="Lui A."/>
            <person name="MacDonald P."/>
            <person name="Magnisalis V."/>
            <person name="Maru K."/>
            <person name="Matthews C."/>
            <person name="McCusker W."/>
            <person name="McDonough S."/>
            <person name="Mehta T."/>
            <person name="Meldrim J."/>
            <person name="Meneus L."/>
            <person name="Mihai O."/>
            <person name="Mihalev A."/>
            <person name="Mihova T."/>
            <person name="Mittelman R."/>
            <person name="Mlenga V."/>
            <person name="Montmayeur A."/>
            <person name="Mulrain L."/>
            <person name="Navidi A."/>
            <person name="Naylor J."/>
            <person name="Negash T."/>
            <person name="Nguyen T."/>
            <person name="Nguyen N."/>
            <person name="Nicol R."/>
            <person name="Norbu C."/>
            <person name="Norbu N."/>
            <person name="Novod N."/>
            <person name="O'Neill B."/>
            <person name="Osman S."/>
            <person name="Markiewicz E."/>
            <person name="Oyono O.L."/>
            <person name="Patti C."/>
            <person name="Phunkhang P."/>
            <person name="Pierre F."/>
            <person name="Priest M."/>
            <person name="Raghuraman S."/>
            <person name="Rege F."/>
            <person name="Reyes R."/>
            <person name="Rise C."/>
            <person name="Rogov P."/>
            <person name="Ross K."/>
            <person name="Ryan E."/>
            <person name="Settipalli S."/>
            <person name="Shea T."/>
            <person name="Sherpa N."/>
            <person name="Shi L."/>
            <person name="Shih D."/>
            <person name="Sparrow T."/>
            <person name="Spaulding J."/>
            <person name="Stalker J."/>
            <person name="Stange-Thomann N."/>
            <person name="Stavropoulos S."/>
            <person name="Stone C."/>
            <person name="Strader C."/>
            <person name="Tesfaye S."/>
            <person name="Thomson T."/>
            <person name="Thoulutsang Y."/>
            <person name="Thoulutsang D."/>
            <person name="Topham K."/>
            <person name="Topping I."/>
            <person name="Tsamla T."/>
            <person name="Vassiliev H."/>
            <person name="Vo A."/>
            <person name="Wangchuk T."/>
            <person name="Wangdi T."/>
            <person name="Weiand M."/>
            <person name="Wilkinson J."/>
            <person name="Wilson A."/>
            <person name="Yadav S."/>
            <person name="Young G."/>
            <person name="Yu Q."/>
            <person name="Zembek L."/>
            <person name="Zhong D."/>
            <person name="Zimmer A."/>
            <person name="Zwirko Z."/>
            <person name="Jaffe D.B."/>
            <person name="Alvarez P."/>
            <person name="Brockman W."/>
            <person name="Butler J."/>
            <person name="Chin C."/>
            <person name="Gnerre S."/>
            <person name="Grabherr M."/>
            <person name="Kleber M."/>
            <person name="Mauceli E."/>
            <person name="MacCallum I."/>
        </authorList>
    </citation>
    <scope>NUCLEOTIDE SEQUENCE [LARGE SCALE GENOMIC DNA]</scope>
    <source>
        <strain evidence="11">Tai18E2 / Tucson 14021-0261.01</strain>
    </source>
</reference>
<evidence type="ECO:0000256" key="6">
    <source>
        <dbReference type="ARBA" id="ARBA00029997"/>
    </source>
</evidence>
<dbReference type="EMBL" id="CM000158">
    <property type="protein sequence ID" value="EDW89913.1"/>
    <property type="molecule type" value="Genomic_DNA"/>
</dbReference>
<keyword evidence="8" id="KW-0539">Nucleus</keyword>
<reference evidence="10 11" key="2">
    <citation type="journal article" date="2007" name="PLoS Biol.">
        <title>Principles of genome evolution in the Drosophila melanogaster species group.</title>
        <authorList>
            <person name="Ranz J.M."/>
            <person name="Maurin D."/>
            <person name="Chan Y.S."/>
            <person name="von Grotthuss M."/>
            <person name="Hillier L.W."/>
            <person name="Roote J."/>
            <person name="Ashburner M."/>
            <person name="Bergman C.M."/>
        </authorList>
    </citation>
    <scope>NUCLEOTIDE SEQUENCE [LARGE SCALE GENOMIC DNA]</scope>
    <source>
        <strain evidence="11">Tai18E2 / Tucson 14021-0261.01</strain>
    </source>
</reference>
<dbReference type="Gene3D" id="3.30.70.330">
    <property type="match status" value="1"/>
</dbReference>
<evidence type="ECO:0000256" key="5">
    <source>
        <dbReference type="ARBA" id="ARBA00023132"/>
    </source>
</evidence>
<dbReference type="InterPro" id="IPR012677">
    <property type="entry name" value="Nucleotide-bd_a/b_plait_sf"/>
</dbReference>
<protein>
    <recommendedName>
        <fullName evidence="2">Nucleoporin NUP35</fullName>
    </recommendedName>
    <alternativeName>
        <fullName evidence="7">35 kDa nucleoporin</fullName>
    </alternativeName>
    <alternativeName>
        <fullName evidence="6">Nucleoporin NUP53</fullName>
    </alternativeName>
</protein>
<dbReference type="InterPro" id="IPR007846">
    <property type="entry name" value="RRM_NUP35_dom"/>
</dbReference>
<proteinExistence type="predicted"/>
<sequence>MNRKVNNRVYAGTPEENCLPTYLAEPIIEGLSRKAFHQVIGNNSDHTIQDNTNKYDKEPRNYFWIAVSDYQLDRTYIVYRFFHDIGGIVAKNLTKTNRMYLKYFSMEDSQIALSYDGQKIGYGGDIRVKVRAESPVTENAVIGFLEQCSDGNGNPTDYETTETAIFYVEDDKDEEHICDQIKTGNNNENESKGKNKNVSLSQWFKEKLSYVFYFY</sequence>
<evidence type="ECO:0000256" key="3">
    <source>
        <dbReference type="ARBA" id="ARBA00022927"/>
    </source>
</evidence>
<organism evidence="10 11">
    <name type="scientific">Drosophila yakuba</name>
    <name type="common">Fruit fly</name>
    <dbReference type="NCBI Taxonomy" id="7245"/>
    <lineage>
        <taxon>Eukaryota</taxon>
        <taxon>Metazoa</taxon>
        <taxon>Ecdysozoa</taxon>
        <taxon>Arthropoda</taxon>
        <taxon>Hexapoda</taxon>
        <taxon>Insecta</taxon>
        <taxon>Pterygota</taxon>
        <taxon>Neoptera</taxon>
        <taxon>Endopterygota</taxon>
        <taxon>Diptera</taxon>
        <taxon>Brachycera</taxon>
        <taxon>Muscomorpha</taxon>
        <taxon>Ephydroidea</taxon>
        <taxon>Drosophilidae</taxon>
        <taxon>Drosophila</taxon>
        <taxon>Sophophora</taxon>
    </lineage>
</organism>
<keyword evidence="3" id="KW-0653">Protein transport</keyword>
<keyword evidence="11" id="KW-1185">Reference proteome</keyword>
<dbReference type="GO" id="GO:0015031">
    <property type="term" value="P:protein transport"/>
    <property type="evidence" value="ECO:0007669"/>
    <property type="project" value="UniProtKB-KW"/>
</dbReference>
<keyword evidence="5 8" id="KW-0906">Nuclear pore complex</keyword>